<reference evidence="2" key="2">
    <citation type="journal article" date="2023" name="Int. J. Mol. Sci.">
        <title>De Novo Assembly and Annotation of 11 Diverse Shrub Willow (Salix) Genomes Reveals Novel Gene Organization in Sex-Linked Regions.</title>
        <authorList>
            <person name="Hyden B."/>
            <person name="Feng K."/>
            <person name="Yates T.B."/>
            <person name="Jawdy S."/>
            <person name="Cereghino C."/>
            <person name="Smart L.B."/>
            <person name="Muchero W."/>
        </authorList>
    </citation>
    <scope>NUCLEOTIDE SEQUENCE</scope>
    <source>
        <tissue evidence="2">Shoot tip</tissue>
    </source>
</reference>
<feature type="compositionally biased region" description="Basic and acidic residues" evidence="1">
    <location>
        <begin position="1"/>
        <end position="14"/>
    </location>
</feature>
<dbReference type="Proteomes" id="UP001141253">
    <property type="component" value="Chromosome 10"/>
</dbReference>
<evidence type="ECO:0000256" key="1">
    <source>
        <dbReference type="SAM" id="MobiDB-lite"/>
    </source>
</evidence>
<evidence type="ECO:0000313" key="3">
    <source>
        <dbReference type="Proteomes" id="UP001141253"/>
    </source>
</evidence>
<proteinExistence type="predicted"/>
<sequence length="125" mass="13924">MFDSEHHLPHRGDRPPLSLPISSSSSIPSKQRPLLLTLTSELALLLVARGESETLTALLLAGPDLTLYIEDAGILVIKGRKLPGMVRLMSCSIQNKIRINNRINKVLNCLTQLLRHFRLVSLPRN</sequence>
<keyword evidence="3" id="KW-1185">Reference proteome</keyword>
<comment type="caution">
    <text evidence="2">The sequence shown here is derived from an EMBL/GenBank/DDBJ whole genome shotgun (WGS) entry which is preliminary data.</text>
</comment>
<organism evidence="2 3">
    <name type="scientific">Salix suchowensis</name>
    <dbReference type="NCBI Taxonomy" id="1278906"/>
    <lineage>
        <taxon>Eukaryota</taxon>
        <taxon>Viridiplantae</taxon>
        <taxon>Streptophyta</taxon>
        <taxon>Embryophyta</taxon>
        <taxon>Tracheophyta</taxon>
        <taxon>Spermatophyta</taxon>
        <taxon>Magnoliopsida</taxon>
        <taxon>eudicotyledons</taxon>
        <taxon>Gunneridae</taxon>
        <taxon>Pentapetalae</taxon>
        <taxon>rosids</taxon>
        <taxon>fabids</taxon>
        <taxon>Malpighiales</taxon>
        <taxon>Salicaceae</taxon>
        <taxon>Saliceae</taxon>
        <taxon>Salix</taxon>
    </lineage>
</organism>
<protein>
    <submittedName>
        <fullName evidence="2">Uncharacterized protein</fullName>
    </submittedName>
</protein>
<feature type="region of interest" description="Disordered" evidence="1">
    <location>
        <begin position="1"/>
        <end position="29"/>
    </location>
</feature>
<dbReference type="EMBL" id="JAPFFI010000024">
    <property type="protein sequence ID" value="KAJ6311883.1"/>
    <property type="molecule type" value="Genomic_DNA"/>
</dbReference>
<feature type="compositionally biased region" description="Low complexity" evidence="1">
    <location>
        <begin position="15"/>
        <end position="29"/>
    </location>
</feature>
<gene>
    <name evidence="2" type="ORF">OIU77_013603</name>
</gene>
<accession>A0ABQ8ZV49</accession>
<reference evidence="2" key="1">
    <citation type="submission" date="2022-10" db="EMBL/GenBank/DDBJ databases">
        <authorList>
            <person name="Hyden B.L."/>
            <person name="Feng K."/>
            <person name="Yates T."/>
            <person name="Jawdy S."/>
            <person name="Smart L.B."/>
            <person name="Muchero W."/>
        </authorList>
    </citation>
    <scope>NUCLEOTIDE SEQUENCE</scope>
    <source>
        <tissue evidence="2">Shoot tip</tissue>
    </source>
</reference>
<name>A0ABQ8ZV49_9ROSI</name>
<evidence type="ECO:0000313" key="2">
    <source>
        <dbReference type="EMBL" id="KAJ6311883.1"/>
    </source>
</evidence>